<reference evidence="2" key="1">
    <citation type="journal article" date="2015" name="Genome Biol. Evol.">
        <title>Organellar Genomes of White Spruce (Picea glauca): Assembly and Annotation.</title>
        <authorList>
            <person name="Jackman S.D."/>
            <person name="Warren R.L."/>
            <person name="Gibb E.A."/>
            <person name="Vandervalk B.P."/>
            <person name="Mohamadi H."/>
            <person name="Chu J."/>
            <person name="Raymond A."/>
            <person name="Pleasance S."/>
            <person name="Coope R."/>
            <person name="Wildung M.R."/>
            <person name="Ritland C.E."/>
            <person name="Bousquet J."/>
            <person name="Jones S.J."/>
            <person name="Bohlmann J."/>
            <person name="Birol I."/>
        </authorList>
    </citation>
    <scope>NUCLEOTIDE SEQUENCE [LARGE SCALE GENOMIC DNA]</scope>
    <source>
        <tissue evidence="2">Flushing bud</tissue>
    </source>
</reference>
<evidence type="ECO:0000313" key="2">
    <source>
        <dbReference type="EMBL" id="KUM48382.1"/>
    </source>
</evidence>
<evidence type="ECO:0000256" key="1">
    <source>
        <dbReference type="SAM" id="MobiDB-lite"/>
    </source>
</evidence>
<keyword evidence="2" id="KW-0496">Mitochondrion</keyword>
<name>A0A124GNC3_PICGL</name>
<geneLocation type="mitochondrion" evidence="2"/>
<dbReference type="AlphaFoldDB" id="A0A124GNC3"/>
<organism evidence="2">
    <name type="scientific">Picea glauca</name>
    <name type="common">White spruce</name>
    <name type="synonym">Pinus glauca</name>
    <dbReference type="NCBI Taxonomy" id="3330"/>
    <lineage>
        <taxon>Eukaryota</taxon>
        <taxon>Viridiplantae</taxon>
        <taxon>Streptophyta</taxon>
        <taxon>Embryophyta</taxon>
        <taxon>Tracheophyta</taxon>
        <taxon>Spermatophyta</taxon>
        <taxon>Pinopsida</taxon>
        <taxon>Pinidae</taxon>
        <taxon>Conifers I</taxon>
        <taxon>Pinales</taxon>
        <taxon>Pinaceae</taxon>
        <taxon>Picea</taxon>
    </lineage>
</organism>
<comment type="caution">
    <text evidence="2">The sequence shown here is derived from an EMBL/GenBank/DDBJ whole genome shotgun (WGS) entry which is preliminary data.</text>
</comment>
<accession>A0A124GNC3</accession>
<protein>
    <submittedName>
        <fullName evidence="2">Uncharacterized protein</fullName>
    </submittedName>
</protein>
<proteinExistence type="predicted"/>
<sequence>MPPSPSPDLHAQNQSHSHQCRSDLPIIAGATHLTPYQMHQPDTQQRAAKQQSHHIVHLVHDNKQPSISVPSFGLECPPFSV</sequence>
<feature type="region of interest" description="Disordered" evidence="1">
    <location>
        <begin position="1"/>
        <end position="21"/>
    </location>
</feature>
<dbReference type="EMBL" id="LKAM01000006">
    <property type="protein sequence ID" value="KUM48382.1"/>
    <property type="molecule type" value="Genomic_DNA"/>
</dbReference>
<gene>
    <name evidence="2" type="ORF">ABT39_MTgene5382</name>
</gene>